<protein>
    <submittedName>
        <fullName evidence="2">Beta-lactamase class C and other penicillin binding proteins</fullName>
    </submittedName>
</protein>
<dbReference type="AlphaFoldDB" id="A0A6J4MX02"/>
<evidence type="ECO:0000313" key="2">
    <source>
        <dbReference type="EMBL" id="CAA9368964.1"/>
    </source>
</evidence>
<dbReference type="Pfam" id="PF00144">
    <property type="entry name" value="Beta-lactamase"/>
    <property type="match status" value="1"/>
</dbReference>
<dbReference type="EMBL" id="CADCTV010000919">
    <property type="protein sequence ID" value="CAA9368964.1"/>
    <property type="molecule type" value="Genomic_DNA"/>
</dbReference>
<evidence type="ECO:0000259" key="1">
    <source>
        <dbReference type="Pfam" id="PF00144"/>
    </source>
</evidence>
<dbReference type="PROSITE" id="PS51257">
    <property type="entry name" value="PROKAR_LIPOPROTEIN"/>
    <property type="match status" value="1"/>
</dbReference>
<dbReference type="InterPro" id="IPR012338">
    <property type="entry name" value="Beta-lactam/transpept-like"/>
</dbReference>
<dbReference type="PANTHER" id="PTHR46825">
    <property type="entry name" value="D-ALANYL-D-ALANINE-CARBOXYPEPTIDASE/ENDOPEPTIDASE AMPH"/>
    <property type="match status" value="1"/>
</dbReference>
<reference evidence="2" key="1">
    <citation type="submission" date="2020-02" db="EMBL/GenBank/DDBJ databases">
        <authorList>
            <person name="Meier V. D."/>
        </authorList>
    </citation>
    <scope>NUCLEOTIDE SEQUENCE</scope>
    <source>
        <strain evidence="2">AVDCRST_MAG89</strain>
    </source>
</reference>
<dbReference type="InterPro" id="IPR001466">
    <property type="entry name" value="Beta-lactam-related"/>
</dbReference>
<name>A0A6J4MX02_9BACT</name>
<organism evidence="2">
    <name type="scientific">uncultured Gemmatimonadota bacterium</name>
    <dbReference type="NCBI Taxonomy" id="203437"/>
    <lineage>
        <taxon>Bacteria</taxon>
        <taxon>Pseudomonadati</taxon>
        <taxon>Gemmatimonadota</taxon>
        <taxon>environmental samples</taxon>
    </lineage>
</organism>
<proteinExistence type="predicted"/>
<sequence>MPRLSVLLFGIATTCSLASGCQRYAPMPAEPASPATSEVELRIRMVESGLVVPDATAPAASGSSIEERMLHYRVPGVSVAVIEGGRIEWARAYGVREAGGTVPVDTATLFQSASISKPVTTVAALRLVERGRLALDEDVNLRLASWHIPPSPFMADEKVTLRRILTHSAGLSVSGFAGYTPGEPVPTPVQVLDGAFPAHSEPVRVTTVPGSEQRYSGGGFTVAQLLVADAAGRAFETALHDLVLAPAGMMRSTFAQPLPPALRANAASGHDPNGAPLPGRWRIHPELAAAGLWSTPSDLARLAISIQRSAAGRKGGILSRGMAAEMLTPQMGPSGLGFVVLGDGEARIFRHAGSNAGFRARMLAFVEGGRGAVVMTNGDGGTQLVEEILASIARTYRWPQLPRP</sequence>
<dbReference type="Gene3D" id="3.40.710.10">
    <property type="entry name" value="DD-peptidase/beta-lactamase superfamily"/>
    <property type="match status" value="1"/>
</dbReference>
<dbReference type="SUPFAM" id="SSF56601">
    <property type="entry name" value="beta-lactamase/transpeptidase-like"/>
    <property type="match status" value="1"/>
</dbReference>
<feature type="domain" description="Beta-lactamase-related" evidence="1">
    <location>
        <begin position="65"/>
        <end position="390"/>
    </location>
</feature>
<dbReference type="PANTHER" id="PTHR46825:SF12">
    <property type="entry name" value="PENICILLIN-BINDING PROTEIN 4"/>
    <property type="match status" value="1"/>
</dbReference>
<dbReference type="InterPro" id="IPR050491">
    <property type="entry name" value="AmpC-like"/>
</dbReference>
<accession>A0A6J4MX02</accession>
<gene>
    <name evidence="2" type="ORF">AVDCRST_MAG89-4387</name>
</gene>